<feature type="transmembrane region" description="Helical" evidence="5">
    <location>
        <begin position="82"/>
        <end position="109"/>
    </location>
</feature>
<evidence type="ECO:0000256" key="2">
    <source>
        <dbReference type="ARBA" id="ARBA00022692"/>
    </source>
</evidence>
<dbReference type="AlphaFoldDB" id="A0A914CV10"/>
<name>A0A914CV10_9BILA</name>
<organism evidence="6 7">
    <name type="scientific">Acrobeloides nanus</name>
    <dbReference type="NCBI Taxonomy" id="290746"/>
    <lineage>
        <taxon>Eukaryota</taxon>
        <taxon>Metazoa</taxon>
        <taxon>Ecdysozoa</taxon>
        <taxon>Nematoda</taxon>
        <taxon>Chromadorea</taxon>
        <taxon>Rhabditida</taxon>
        <taxon>Tylenchina</taxon>
        <taxon>Cephalobomorpha</taxon>
        <taxon>Cephaloboidea</taxon>
        <taxon>Cephalobidae</taxon>
        <taxon>Acrobeloides</taxon>
    </lineage>
</organism>
<evidence type="ECO:0000256" key="1">
    <source>
        <dbReference type="ARBA" id="ARBA00004141"/>
    </source>
</evidence>
<dbReference type="Pfam" id="PF00335">
    <property type="entry name" value="Tetraspanin"/>
    <property type="match status" value="1"/>
</dbReference>
<evidence type="ECO:0000256" key="5">
    <source>
        <dbReference type="SAM" id="Phobius"/>
    </source>
</evidence>
<accession>A0A914CV10</accession>
<keyword evidence="6" id="KW-1185">Reference proteome</keyword>
<comment type="subcellular location">
    <subcellularLocation>
        <location evidence="1">Membrane</location>
        <topology evidence="1">Multi-pass membrane protein</topology>
    </subcellularLocation>
</comment>
<evidence type="ECO:0000256" key="3">
    <source>
        <dbReference type="ARBA" id="ARBA00022989"/>
    </source>
</evidence>
<dbReference type="GO" id="GO:0016020">
    <property type="term" value="C:membrane"/>
    <property type="evidence" value="ECO:0007669"/>
    <property type="project" value="UniProtKB-SubCell"/>
</dbReference>
<keyword evidence="3 5" id="KW-1133">Transmembrane helix</keyword>
<evidence type="ECO:0000313" key="6">
    <source>
        <dbReference type="Proteomes" id="UP000887540"/>
    </source>
</evidence>
<reference evidence="7" key="1">
    <citation type="submission" date="2022-11" db="UniProtKB">
        <authorList>
            <consortium name="WormBaseParasite"/>
        </authorList>
    </citation>
    <scope>IDENTIFICATION</scope>
</reference>
<evidence type="ECO:0000313" key="7">
    <source>
        <dbReference type="WBParaSite" id="ACRNAN_scaffold1500.g18951.t1"/>
    </source>
</evidence>
<dbReference type="Proteomes" id="UP000887540">
    <property type="component" value="Unplaced"/>
</dbReference>
<protein>
    <submittedName>
        <fullName evidence="7">Tetraspanin</fullName>
    </submittedName>
</protein>
<dbReference type="InterPro" id="IPR018499">
    <property type="entry name" value="Tetraspanin/Peripherin"/>
</dbReference>
<keyword evidence="2 5" id="KW-0812">Transmembrane</keyword>
<keyword evidence="4 5" id="KW-0472">Membrane</keyword>
<proteinExistence type="predicted"/>
<evidence type="ECO:0000256" key="4">
    <source>
        <dbReference type="ARBA" id="ARBA00023136"/>
    </source>
</evidence>
<sequence length="116" mass="12638">MILLIIMSLLEIAAGVFIFIWRTNIYQSLYGYISAVFQMQASDLYTLRNRFNCCGNGIPNSVCTPTDRPCTTEISSRLDGMFLVAGIVLIGILALQLIAIILAGAVVCCGKSNKVQ</sequence>
<dbReference type="WBParaSite" id="ACRNAN_scaffold1500.g18951.t1">
    <property type="protein sequence ID" value="ACRNAN_scaffold1500.g18951.t1"/>
    <property type="gene ID" value="ACRNAN_scaffold1500.g18951"/>
</dbReference>